<dbReference type="EMBL" id="RWGY01000827">
    <property type="protein sequence ID" value="TVT98614.1"/>
    <property type="molecule type" value="Genomic_DNA"/>
</dbReference>
<sequence length="121" mass="12921">MTILPFANRNQSLAAARRSARVICGEGVPRHLVLLFGSASYPALTKGIGMSLATTTQPMGRVDISVSGLTRRQEPGDPGLCHAQNTITASQVHRMMEGCLKAGMGTGSQVHAYYIDAMDKF</sequence>
<reference evidence="1 2" key="1">
    <citation type="journal article" date="2019" name="Sci. Rep.">
        <title>A high-quality genome of Eragrostis curvula grass provides insights into Poaceae evolution and supports new strategies to enhance forage quality.</title>
        <authorList>
            <person name="Carballo J."/>
            <person name="Santos B.A.C.M."/>
            <person name="Zappacosta D."/>
            <person name="Garbus I."/>
            <person name="Selva J.P."/>
            <person name="Gallo C.A."/>
            <person name="Diaz A."/>
            <person name="Albertini E."/>
            <person name="Caccamo M."/>
            <person name="Echenique V."/>
        </authorList>
    </citation>
    <scope>NUCLEOTIDE SEQUENCE [LARGE SCALE GENOMIC DNA]</scope>
    <source>
        <strain evidence="2">cv. Victoria</strain>
        <tissue evidence="1">Leaf</tissue>
    </source>
</reference>
<comment type="caution">
    <text evidence="1">The sequence shown here is derived from an EMBL/GenBank/DDBJ whole genome shotgun (WGS) entry which is preliminary data.</text>
</comment>
<gene>
    <name evidence="1" type="ORF">EJB05_56049</name>
</gene>
<dbReference type="Proteomes" id="UP000324897">
    <property type="component" value="Unassembled WGS sequence"/>
</dbReference>
<evidence type="ECO:0000313" key="2">
    <source>
        <dbReference type="Proteomes" id="UP000324897"/>
    </source>
</evidence>
<organism evidence="1 2">
    <name type="scientific">Eragrostis curvula</name>
    <name type="common">weeping love grass</name>
    <dbReference type="NCBI Taxonomy" id="38414"/>
    <lineage>
        <taxon>Eukaryota</taxon>
        <taxon>Viridiplantae</taxon>
        <taxon>Streptophyta</taxon>
        <taxon>Embryophyta</taxon>
        <taxon>Tracheophyta</taxon>
        <taxon>Spermatophyta</taxon>
        <taxon>Magnoliopsida</taxon>
        <taxon>Liliopsida</taxon>
        <taxon>Poales</taxon>
        <taxon>Poaceae</taxon>
        <taxon>PACMAD clade</taxon>
        <taxon>Chloridoideae</taxon>
        <taxon>Eragrostideae</taxon>
        <taxon>Eragrostidinae</taxon>
        <taxon>Eragrostis</taxon>
    </lineage>
</organism>
<dbReference type="AlphaFoldDB" id="A0A5J9SH42"/>
<evidence type="ECO:0000313" key="1">
    <source>
        <dbReference type="EMBL" id="TVT98614.1"/>
    </source>
</evidence>
<proteinExistence type="predicted"/>
<protein>
    <submittedName>
        <fullName evidence="1">Uncharacterized protein</fullName>
    </submittedName>
</protein>
<keyword evidence="2" id="KW-1185">Reference proteome</keyword>
<dbReference type="Gramene" id="TVT98614">
    <property type="protein sequence ID" value="TVT98614"/>
    <property type="gene ID" value="EJB05_56049"/>
</dbReference>
<name>A0A5J9SH42_9POAL</name>
<accession>A0A5J9SH42</accession>